<dbReference type="InterPro" id="IPR011761">
    <property type="entry name" value="ATP-grasp"/>
</dbReference>
<dbReference type="FunFam" id="3.20.20.70:FF:000033">
    <property type="entry name" value="Pyruvate carboxylase"/>
    <property type="match status" value="1"/>
</dbReference>
<dbReference type="InterPro" id="IPR005482">
    <property type="entry name" value="Biotin_COase_C"/>
</dbReference>
<feature type="binding site" evidence="14">
    <location>
        <position position="721"/>
    </location>
    <ligand>
        <name>Mn(2+)</name>
        <dbReference type="ChEBI" id="CHEBI:29035"/>
    </ligand>
</feature>
<comment type="pathway">
    <text evidence="2">Carbohydrate biosynthesis; gluconeogenesis.</text>
</comment>
<evidence type="ECO:0000256" key="4">
    <source>
        <dbReference type="ARBA" id="ARBA00022432"/>
    </source>
</evidence>
<evidence type="ECO:0000256" key="1">
    <source>
        <dbReference type="ARBA" id="ARBA00001953"/>
    </source>
</evidence>
<dbReference type="SUPFAM" id="SSF51246">
    <property type="entry name" value="Rudiment single hybrid motif"/>
    <property type="match status" value="1"/>
</dbReference>
<evidence type="ECO:0000256" key="6">
    <source>
        <dbReference type="ARBA" id="ARBA00022723"/>
    </source>
</evidence>
<dbReference type="GO" id="GO:0004736">
    <property type="term" value="F:pyruvate carboxylase activity"/>
    <property type="evidence" value="ECO:0007669"/>
    <property type="project" value="UniProtKB-EC"/>
</dbReference>
<dbReference type="InterPro" id="IPR011053">
    <property type="entry name" value="Single_hybrid_motif"/>
</dbReference>
<evidence type="ECO:0000256" key="7">
    <source>
        <dbReference type="ARBA" id="ARBA00022741"/>
    </source>
</evidence>
<dbReference type="PANTHER" id="PTHR43778">
    <property type="entry name" value="PYRUVATE CARBOXYLASE"/>
    <property type="match status" value="1"/>
</dbReference>
<protein>
    <recommendedName>
        <fullName evidence="3 11">Pyruvate carboxylase</fullName>
        <ecNumber evidence="3 11">6.4.1.1</ecNumber>
    </recommendedName>
</protein>
<dbReference type="AlphaFoldDB" id="A0A0V0QY32"/>
<dbReference type="Gene3D" id="3.30.470.20">
    <property type="entry name" value="ATP-grasp fold, B domain"/>
    <property type="match status" value="1"/>
</dbReference>
<feature type="modified residue" description="N6-carboxylysine" evidence="15">
    <location>
        <position position="691"/>
    </location>
</feature>
<dbReference type="FunFam" id="2.40.50.100:FF:000003">
    <property type="entry name" value="Acetyl-CoA carboxylase biotin carboxyl carrier protein"/>
    <property type="match status" value="1"/>
</dbReference>
<dbReference type="GO" id="GO:0046872">
    <property type="term" value="F:metal ion binding"/>
    <property type="evidence" value="ECO:0007669"/>
    <property type="project" value="UniProtKB-KW"/>
</dbReference>
<comment type="caution">
    <text evidence="20">The sequence shown here is derived from an EMBL/GenBank/DDBJ whole genome shotgun (WGS) entry which is preliminary data.</text>
</comment>
<dbReference type="FunFam" id="3.30.1490.20:FF:000018">
    <property type="entry name" value="Biotin carboxylase"/>
    <property type="match status" value="1"/>
</dbReference>
<dbReference type="InterPro" id="IPR000089">
    <property type="entry name" value="Biotin_lipoyl"/>
</dbReference>
<dbReference type="PROSITE" id="PS50991">
    <property type="entry name" value="PYR_CT"/>
    <property type="match status" value="1"/>
</dbReference>
<dbReference type="EMBL" id="LDAU01000090">
    <property type="protein sequence ID" value="KRX06970.1"/>
    <property type="molecule type" value="Genomic_DNA"/>
</dbReference>
<dbReference type="PANTHER" id="PTHR43778:SF2">
    <property type="entry name" value="PYRUVATE CARBOXYLASE, MITOCHONDRIAL"/>
    <property type="match status" value="1"/>
</dbReference>
<organism evidence="20 21">
    <name type="scientific">Pseudocohnilembus persalinus</name>
    <name type="common">Ciliate</name>
    <dbReference type="NCBI Taxonomy" id="266149"/>
    <lineage>
        <taxon>Eukaryota</taxon>
        <taxon>Sar</taxon>
        <taxon>Alveolata</taxon>
        <taxon>Ciliophora</taxon>
        <taxon>Intramacronucleata</taxon>
        <taxon>Oligohymenophorea</taxon>
        <taxon>Scuticociliatia</taxon>
        <taxon>Philasterida</taxon>
        <taxon>Pseudocohnilembidae</taxon>
        <taxon>Pseudocohnilembus</taxon>
    </lineage>
</organism>
<dbReference type="PROSITE" id="PS00188">
    <property type="entry name" value="BIOTIN"/>
    <property type="match status" value="1"/>
</dbReference>
<comment type="catalytic activity">
    <reaction evidence="11">
        <text>hydrogencarbonate + pyruvate + ATP = oxaloacetate + ADP + phosphate + H(+)</text>
        <dbReference type="Rhea" id="RHEA:20844"/>
        <dbReference type="ChEBI" id="CHEBI:15361"/>
        <dbReference type="ChEBI" id="CHEBI:15378"/>
        <dbReference type="ChEBI" id="CHEBI:16452"/>
        <dbReference type="ChEBI" id="CHEBI:17544"/>
        <dbReference type="ChEBI" id="CHEBI:30616"/>
        <dbReference type="ChEBI" id="CHEBI:43474"/>
        <dbReference type="ChEBI" id="CHEBI:456216"/>
        <dbReference type="EC" id="6.4.1.1"/>
    </reaction>
</comment>
<dbReference type="EC" id="6.4.1.1" evidence="3 11"/>
<dbReference type="Pfam" id="PF00289">
    <property type="entry name" value="Biotin_carb_N"/>
    <property type="match status" value="1"/>
</dbReference>
<keyword evidence="8 11" id="KW-0067">ATP-binding</keyword>
<feature type="binding site" evidence="13">
    <location>
        <position position="159"/>
    </location>
    <ligand>
        <name>ATP</name>
        <dbReference type="ChEBI" id="CHEBI:30616"/>
    </ligand>
</feature>
<dbReference type="PROSITE" id="PS50968">
    <property type="entry name" value="BIOTINYL_LIPOYL"/>
    <property type="match status" value="1"/>
</dbReference>
<dbReference type="InParanoid" id="A0A0V0QY32"/>
<feature type="modified residue" description="N6-biotinyllysine" evidence="15">
    <location>
        <position position="1098"/>
    </location>
</feature>
<dbReference type="InterPro" id="IPR005479">
    <property type="entry name" value="CPAse_ATP-bd"/>
</dbReference>
<dbReference type="SUPFAM" id="SSF89000">
    <property type="entry name" value="post-HMGL domain-like"/>
    <property type="match status" value="1"/>
</dbReference>
<proteinExistence type="predicted"/>
<feature type="binding site" evidence="14">
    <location>
        <position position="527"/>
    </location>
    <ligand>
        <name>Mn(2+)</name>
        <dbReference type="ChEBI" id="CHEBI:29035"/>
    </ligand>
</feature>
<evidence type="ECO:0000256" key="9">
    <source>
        <dbReference type="ARBA" id="ARBA00023267"/>
    </source>
</evidence>
<evidence type="ECO:0000313" key="20">
    <source>
        <dbReference type="EMBL" id="KRX06970.1"/>
    </source>
</evidence>
<evidence type="ECO:0000259" key="17">
    <source>
        <dbReference type="PROSITE" id="PS50975"/>
    </source>
</evidence>
<feature type="active site" evidence="12">
    <location>
        <position position="335"/>
    </location>
</feature>
<dbReference type="SUPFAM" id="SSF56059">
    <property type="entry name" value="Glutathione synthetase ATP-binding domain-like"/>
    <property type="match status" value="1"/>
</dbReference>
<evidence type="ECO:0000313" key="21">
    <source>
        <dbReference type="Proteomes" id="UP000054937"/>
    </source>
</evidence>
<dbReference type="Gene3D" id="3.20.20.70">
    <property type="entry name" value="Aldolase class I"/>
    <property type="match status" value="1"/>
</dbReference>
<feature type="binding site" evidence="13">
    <location>
        <position position="599"/>
    </location>
    <ligand>
        <name>substrate</name>
    </ligand>
</feature>
<dbReference type="SUPFAM" id="SSF51569">
    <property type="entry name" value="Aldolase"/>
    <property type="match status" value="1"/>
</dbReference>
<dbReference type="CDD" id="cd06850">
    <property type="entry name" value="biotinyl_domain"/>
    <property type="match status" value="1"/>
</dbReference>
<evidence type="ECO:0000259" key="19">
    <source>
        <dbReference type="PROSITE" id="PS50991"/>
    </source>
</evidence>
<dbReference type="Proteomes" id="UP000054937">
    <property type="component" value="Unassembled WGS sequence"/>
</dbReference>
<feature type="domain" description="Pyruvate carboxyltransferase" evidence="19">
    <location>
        <begin position="518"/>
        <end position="782"/>
    </location>
</feature>
<dbReference type="SMART" id="SM00878">
    <property type="entry name" value="Biotin_carb_C"/>
    <property type="match status" value="1"/>
</dbReference>
<dbReference type="Gene3D" id="3.10.600.10">
    <property type="entry name" value="pyruvate carboxylase f1077a mutant domain"/>
    <property type="match status" value="1"/>
</dbReference>
<keyword evidence="10" id="KW-0511">Multifunctional enzyme</keyword>
<gene>
    <name evidence="20" type="ORF">PPERSA_07133</name>
</gene>
<dbReference type="InterPro" id="IPR011764">
    <property type="entry name" value="Biotin_carboxylation_dom"/>
</dbReference>
<keyword evidence="5 11" id="KW-0436">Ligase</keyword>
<keyword evidence="7 11" id="KW-0547">Nucleotide-binding</keyword>
<feature type="binding site" evidence="14">
    <location>
        <position position="723"/>
    </location>
    <ligand>
        <name>Mn(2+)</name>
        <dbReference type="ChEBI" id="CHEBI:29035"/>
    </ligand>
</feature>
<accession>A0A0V0QY32</accession>
<dbReference type="Pfam" id="PF02436">
    <property type="entry name" value="PYC_OADA"/>
    <property type="match status" value="1"/>
</dbReference>
<evidence type="ECO:0000256" key="11">
    <source>
        <dbReference type="PIRNR" id="PIRNR001594"/>
    </source>
</evidence>
<keyword evidence="4" id="KW-0312">Gluconeogenesis</keyword>
<evidence type="ECO:0000256" key="3">
    <source>
        <dbReference type="ARBA" id="ARBA00013057"/>
    </source>
</evidence>
<evidence type="ECO:0000256" key="5">
    <source>
        <dbReference type="ARBA" id="ARBA00022598"/>
    </source>
</evidence>
<dbReference type="OMA" id="AEACICY"/>
<evidence type="ECO:0000259" key="18">
    <source>
        <dbReference type="PROSITE" id="PS50979"/>
    </source>
</evidence>
<dbReference type="CDD" id="cd07937">
    <property type="entry name" value="DRE_TIM_PC_TC_5S"/>
    <property type="match status" value="1"/>
</dbReference>
<dbReference type="Pfam" id="PF00682">
    <property type="entry name" value="HMGL-like"/>
    <property type="match status" value="1"/>
</dbReference>
<keyword evidence="6 14" id="KW-0479">Metal-binding</keyword>
<keyword evidence="9 11" id="KW-0092">Biotin</keyword>
<evidence type="ECO:0000256" key="15">
    <source>
        <dbReference type="PIRSR" id="PIRSR001594-4"/>
    </source>
</evidence>
<evidence type="ECO:0000256" key="13">
    <source>
        <dbReference type="PIRSR" id="PIRSR001594-2"/>
    </source>
</evidence>
<dbReference type="GO" id="GO:0005737">
    <property type="term" value="C:cytoplasm"/>
    <property type="evidence" value="ECO:0007669"/>
    <property type="project" value="TreeGrafter"/>
</dbReference>
<dbReference type="Pfam" id="PF02786">
    <property type="entry name" value="CPSase_L_D2"/>
    <property type="match status" value="1"/>
</dbReference>
<dbReference type="InterPro" id="IPR055268">
    <property type="entry name" value="PCB-like"/>
</dbReference>
<dbReference type="InterPro" id="IPR005930">
    <property type="entry name" value="Pyruv_COase"/>
</dbReference>
<reference evidence="20 21" key="1">
    <citation type="journal article" date="2015" name="Sci. Rep.">
        <title>Genome of the facultative scuticociliatosis pathogen Pseudocohnilembus persalinus provides insight into its virulence through horizontal gene transfer.</title>
        <authorList>
            <person name="Xiong J."/>
            <person name="Wang G."/>
            <person name="Cheng J."/>
            <person name="Tian M."/>
            <person name="Pan X."/>
            <person name="Warren A."/>
            <person name="Jiang C."/>
            <person name="Yuan D."/>
            <person name="Miao W."/>
        </authorList>
    </citation>
    <scope>NUCLEOTIDE SEQUENCE [LARGE SCALE GENOMIC DNA]</scope>
    <source>
        <strain evidence="20">36N120E</strain>
    </source>
</reference>
<dbReference type="PROSITE" id="PS00866">
    <property type="entry name" value="CPSASE_1"/>
    <property type="match status" value="1"/>
</dbReference>
<dbReference type="InterPro" id="IPR016185">
    <property type="entry name" value="PreATP-grasp_dom_sf"/>
</dbReference>
<evidence type="ECO:0000256" key="8">
    <source>
        <dbReference type="ARBA" id="ARBA00022840"/>
    </source>
</evidence>
<keyword evidence="21" id="KW-1185">Reference proteome</keyword>
<name>A0A0V0QY32_PSEPJ</name>
<dbReference type="InterPro" id="IPR011054">
    <property type="entry name" value="Rudment_hybrid_motif"/>
</dbReference>
<dbReference type="UniPathway" id="UPA00138"/>
<dbReference type="SUPFAM" id="SSF52440">
    <property type="entry name" value="PreATP-grasp domain"/>
    <property type="match status" value="1"/>
</dbReference>
<dbReference type="PIRSF" id="PIRSF001594">
    <property type="entry name" value="Pyruv_carbox"/>
    <property type="match status" value="1"/>
</dbReference>
<evidence type="ECO:0000256" key="12">
    <source>
        <dbReference type="PIRSR" id="PIRSR001594-1"/>
    </source>
</evidence>
<comment type="function">
    <text evidence="11">Catalyzes a 2-step reaction, involving the ATP-dependent carboxylation of the covalently attached biotin in the first step and the transfer of the carboxyl group to pyruvate in the second.</text>
</comment>
<comment type="cofactor">
    <cofactor evidence="1 11">
        <name>biotin</name>
        <dbReference type="ChEBI" id="CHEBI:57586"/>
    </cofactor>
</comment>
<dbReference type="PROSITE" id="PS50979">
    <property type="entry name" value="BC"/>
    <property type="match status" value="1"/>
</dbReference>
<evidence type="ECO:0000259" key="16">
    <source>
        <dbReference type="PROSITE" id="PS50968"/>
    </source>
</evidence>
<feature type="domain" description="Biotin carboxylation" evidence="18">
    <location>
        <begin position="43"/>
        <end position="494"/>
    </location>
</feature>
<feature type="domain" description="Lipoyl-binding" evidence="16">
    <location>
        <begin position="1057"/>
        <end position="1132"/>
    </location>
</feature>
<dbReference type="NCBIfam" id="NF006761">
    <property type="entry name" value="PRK09282.1"/>
    <property type="match status" value="1"/>
</dbReference>
<dbReference type="OrthoDB" id="196847at2759"/>
<dbReference type="PROSITE" id="PS00867">
    <property type="entry name" value="CPSASE_2"/>
    <property type="match status" value="1"/>
</dbReference>
<evidence type="ECO:0000256" key="10">
    <source>
        <dbReference type="ARBA" id="ARBA00023268"/>
    </source>
</evidence>
<dbReference type="InterPro" id="IPR001882">
    <property type="entry name" value="Biotin_BS"/>
</dbReference>
<dbReference type="GO" id="GO:0006094">
    <property type="term" value="P:gluconeogenesis"/>
    <property type="evidence" value="ECO:0007669"/>
    <property type="project" value="UniProtKB-UniPathway"/>
</dbReference>
<dbReference type="InterPro" id="IPR013785">
    <property type="entry name" value="Aldolase_TIM"/>
</dbReference>
<feature type="domain" description="ATP-grasp" evidence="17">
    <location>
        <begin position="163"/>
        <end position="360"/>
    </location>
</feature>
<evidence type="ECO:0000256" key="2">
    <source>
        <dbReference type="ARBA" id="ARBA00004742"/>
    </source>
</evidence>
<sequence length="1132" mass="126423">MLKLNQKNISVLGSQLIKSKTKKNIQPSLTQAIKVSFATKNNEDVIVMCANRGEIATRVFRATKEQGFKSLGVYSSADKKSLHRQKADHVVELDILKSPVAQYLDMDNLIKIAKKHKVSIIHPGYGFLSENHQFAKKIEEAGLLFAGPPSDVIEFFGDKINAKKLAKKHNIPVAEGTEKPVDTLEEARKVCEKITYPVMIKAASGGGGRGIRVAKSESDLEDAFERAKSEAQSNFGNDSVFIEKFVDEPRHIEVQILADNYGNVVHLFERDCSVQRRNQKVIEIAPAVDISQKLRENICNDAVKLCKAIGYRNAGTVEFLVDKNEQHYFMECNTRIQVEHTVTEEITGVDIVGAQLQIAKGKSLKDLNLTQDQIQMKGCAIQLRLTTEDPAKDFAPDTGIIHSYIPGGGQGIRIDGNVYAGCEITPSYDSLLCKLTGRSRTFEECRKKLISLLKETQVSGTFLRNSCQDLQIKEKTPPPLKIPKEKRIEPHNLRGYKQILDKEGPEGLAKKVLETKKVLLTDTTMRDAHQSLLMTRMRTRDLLGAAEVTRQTHQDFFSLENWGGATFDVALRFLHEDPWKRLELLREAIPNVPFQCLLRGANAVGYTSYADNIVKQFCKQAVKSGMDVFRVFDSLNYIENMKLGLEAVGEAGGVIEGAICYTGIRDKYTLEYYVEFARQLVNHGIHFLAIKDMTGLLKPDDATLLIGTLKKEFPNVPLHLHMHDNAGAAVSSLFAAVNAGVDIIDVATDTMSGVTSQANMGTMASILKGHQRDPKYDANNDFGLNQYWGLIREMYSPFESPEKASFSDTYQHEMPGGQYTNLQFQAKEMGLATSEWNRLKNSYIQANNALGDIIKVTPSSKVVGDLANFMASNNLDKDQIYEKATKLNFPNSVLEYLQGKIGQPVGGFPEPFRSQVLKANNLEPINGRPGKDIPDYDFESEKKKLQDKYGLFVEIKDTDVLSHALYPDVFKDYCEFKMKYGELQDVPTEFLLRPLNQGEEVNLITKNGKPLDIELIGMNETNKETGKRKVIFKTNGRVREIEIQDEAVASQLKLNEKATPGNSKHIGAPIKSTVVEIKVKEGQEVKENQVVAVLTAMKMEMTVRANEDGKVKRILQKSGAIVENGDLLIETE</sequence>
<dbReference type="InterPro" id="IPR003379">
    <property type="entry name" value="Carboxylase_cons_dom"/>
</dbReference>
<dbReference type="InterPro" id="IPR005481">
    <property type="entry name" value="BC-like_N"/>
</dbReference>
<dbReference type="GO" id="GO:0005524">
    <property type="term" value="F:ATP binding"/>
    <property type="evidence" value="ECO:0007669"/>
    <property type="project" value="UniProtKB-UniRule"/>
</dbReference>
<evidence type="ECO:0000256" key="14">
    <source>
        <dbReference type="PIRSR" id="PIRSR001594-3"/>
    </source>
</evidence>
<feature type="binding site" evidence="13">
    <location>
        <position position="243"/>
    </location>
    <ligand>
        <name>ATP</name>
        <dbReference type="ChEBI" id="CHEBI:30616"/>
    </ligand>
</feature>
<dbReference type="Pfam" id="PF00364">
    <property type="entry name" value="Biotin_lipoyl"/>
    <property type="match status" value="1"/>
</dbReference>
<dbReference type="SUPFAM" id="SSF51230">
    <property type="entry name" value="Single hybrid motif"/>
    <property type="match status" value="1"/>
</dbReference>
<dbReference type="InterPro" id="IPR000891">
    <property type="entry name" value="PYR_CT"/>
</dbReference>
<dbReference type="PROSITE" id="PS50975">
    <property type="entry name" value="ATP_GRASP"/>
    <property type="match status" value="1"/>
</dbReference>
<dbReference type="Gene3D" id="2.40.50.100">
    <property type="match status" value="1"/>
</dbReference>
<dbReference type="Pfam" id="PF02785">
    <property type="entry name" value="Biotin_carb_C"/>
    <property type="match status" value="1"/>
</dbReference>
<feature type="binding site" description="via carbamate group" evidence="14">
    <location>
        <position position="691"/>
    </location>
    <ligand>
        <name>Mn(2+)</name>
        <dbReference type="ChEBI" id="CHEBI:29035"/>
    </ligand>
</feature>
<feature type="binding site" evidence="13">
    <location>
        <position position="857"/>
    </location>
    <ligand>
        <name>substrate</name>
    </ligand>
</feature>